<reference evidence="3 4" key="1">
    <citation type="submission" date="2020-07" db="EMBL/GenBank/DDBJ databases">
        <title>Halophilic bacteria isolated from french cheeses.</title>
        <authorList>
            <person name="Kothe C.I."/>
            <person name="Farah-Kraiem B."/>
            <person name="Renault P."/>
            <person name="Dridi B."/>
        </authorList>
    </citation>
    <scope>NUCLEOTIDE SEQUENCE [LARGE SCALE GENOMIC DNA]</scope>
    <source>
        <strain evidence="3 4">FME14</strain>
    </source>
</reference>
<keyword evidence="4" id="KW-1185">Reference proteome</keyword>
<organism evidence="3 4">
    <name type="scientific">Pseudoalteromonas prydzensis</name>
    <dbReference type="NCBI Taxonomy" id="182141"/>
    <lineage>
        <taxon>Bacteria</taxon>
        <taxon>Pseudomonadati</taxon>
        <taxon>Pseudomonadota</taxon>
        <taxon>Gammaproteobacteria</taxon>
        <taxon>Alteromonadales</taxon>
        <taxon>Pseudoalteromonadaceae</taxon>
        <taxon>Pseudoalteromonas</taxon>
    </lineage>
</organism>
<comment type="caution">
    <text evidence="3">The sequence shown here is derived from an EMBL/GenBank/DDBJ whole genome shotgun (WGS) entry which is preliminary data.</text>
</comment>
<dbReference type="PROSITE" id="PS50983">
    <property type="entry name" value="FE_B12_PBP"/>
    <property type="match status" value="1"/>
</dbReference>
<dbReference type="Pfam" id="PF01497">
    <property type="entry name" value="Peripla_BP_2"/>
    <property type="match status" value="1"/>
</dbReference>
<keyword evidence="1" id="KW-0732">Signal</keyword>
<dbReference type="InterPro" id="IPR002491">
    <property type="entry name" value="ABC_transptr_periplasmic_BD"/>
</dbReference>
<gene>
    <name evidence="3" type="ORF">EI167_00600</name>
</gene>
<evidence type="ECO:0000256" key="1">
    <source>
        <dbReference type="SAM" id="SignalP"/>
    </source>
</evidence>
<dbReference type="PANTHER" id="PTHR30535:SF4">
    <property type="entry name" value="HEMIN-BINDING PERIPLASMIC PROTEIN HMUT"/>
    <property type="match status" value="1"/>
</dbReference>
<accession>A0ABR9FG16</accession>
<evidence type="ECO:0000259" key="2">
    <source>
        <dbReference type="PROSITE" id="PS50983"/>
    </source>
</evidence>
<dbReference type="PANTHER" id="PTHR30535">
    <property type="entry name" value="VITAMIN B12-BINDING PROTEIN"/>
    <property type="match status" value="1"/>
</dbReference>
<evidence type="ECO:0000313" key="3">
    <source>
        <dbReference type="EMBL" id="MBE0455979.1"/>
    </source>
</evidence>
<proteinExistence type="predicted"/>
<feature type="signal peptide" evidence="1">
    <location>
        <begin position="1"/>
        <end position="22"/>
    </location>
</feature>
<dbReference type="InterPro" id="IPR050902">
    <property type="entry name" value="ABC_Transporter_SBP"/>
</dbReference>
<sequence length="308" mass="33238">MKPLLSYLIFITLAVTSQCVFAKQSTTPHRVVVSGGSITEIIYALDEQQRIIGVDSTSVFPAQAKEKPQIGYVRRISAEGVLSLNPDLVIGEADTGPKKVVEQLKQTGINLVIFDENDNLGGIENKIKKIANLLNVDQKGDALAQSLQVDRDALSYILQQTTIKPRVLFVLSVRNSQPIVAGAGTSADELINAAGGINVAANAINNWKPLSTEAALAINPDVIITMGRHGDDPLVKLEKLAHFKFSNAVKNGQVHSFDGSYLLGMGPRTPQAVVELAHTFHPSAQLPQGYQYRFAPSANNVTAQLSEY</sequence>
<dbReference type="Gene3D" id="3.40.50.1980">
    <property type="entry name" value="Nitrogenase molybdenum iron protein domain"/>
    <property type="match status" value="2"/>
</dbReference>
<dbReference type="Proteomes" id="UP000707245">
    <property type="component" value="Unassembled WGS sequence"/>
</dbReference>
<dbReference type="EMBL" id="RRZA01000001">
    <property type="protein sequence ID" value="MBE0455979.1"/>
    <property type="molecule type" value="Genomic_DNA"/>
</dbReference>
<feature type="domain" description="Fe/B12 periplasmic-binding" evidence="2">
    <location>
        <begin position="30"/>
        <end position="284"/>
    </location>
</feature>
<dbReference type="SUPFAM" id="SSF53807">
    <property type="entry name" value="Helical backbone' metal receptor"/>
    <property type="match status" value="1"/>
</dbReference>
<dbReference type="RefSeq" id="WP_192540221.1">
    <property type="nucleotide sequence ID" value="NZ_RRZA01000001.1"/>
</dbReference>
<feature type="chain" id="PRO_5045484980" evidence="1">
    <location>
        <begin position="23"/>
        <end position="308"/>
    </location>
</feature>
<protein>
    <submittedName>
        <fullName evidence="3">ABC transporter substrate-binding protein</fullName>
    </submittedName>
</protein>
<name>A0ABR9FG16_9GAMM</name>
<evidence type="ECO:0000313" key="4">
    <source>
        <dbReference type="Proteomes" id="UP000707245"/>
    </source>
</evidence>